<dbReference type="InterPro" id="IPR010982">
    <property type="entry name" value="Lambda_DNA-bd_dom_sf"/>
</dbReference>
<proteinExistence type="predicted"/>
<evidence type="ECO:0000313" key="2">
    <source>
        <dbReference type="Proteomes" id="UP000219036"/>
    </source>
</evidence>
<dbReference type="EMBL" id="OBEI01000001">
    <property type="protein sequence ID" value="SNZ03710.1"/>
    <property type="molecule type" value="Genomic_DNA"/>
</dbReference>
<dbReference type="OrthoDB" id="12706at2"/>
<dbReference type="GO" id="GO:0003677">
    <property type="term" value="F:DNA binding"/>
    <property type="evidence" value="ECO:0007669"/>
    <property type="project" value="InterPro"/>
</dbReference>
<dbReference type="Gene3D" id="1.10.260.40">
    <property type="entry name" value="lambda repressor-like DNA-binding domains"/>
    <property type="match status" value="1"/>
</dbReference>
<sequence length="243" mass="28735">MTDLITAGKLCKEEREKRGLSREEVHKVTKIPIDIIRRLEEDENYLRKDPYAYFLMKILMDYLQLDIQLQKDFDEAPKKTKKKQQKDSQEKENIFIRFFKTMFVFSLSSLFVMLNFSEKKEEKNDLENFFALIGDYTVERNDLPVVKNKSSKKVEYIGLKAKDHVWITAYIDGNEKVIKLKKGQRINLSFKDKIKFETIGNANSLVLIFDNKQVDFERKVIHNLFVDSEGVFYNGYNLAKEES</sequence>
<gene>
    <name evidence="1" type="ORF">SAMN06265182_0451</name>
</gene>
<name>A0A285N2Q4_9AQUI</name>
<accession>A0A285N2Q4</accession>
<keyword evidence="2" id="KW-1185">Reference proteome</keyword>
<dbReference type="Proteomes" id="UP000219036">
    <property type="component" value="Unassembled WGS sequence"/>
</dbReference>
<dbReference type="Pfam" id="PF13413">
    <property type="entry name" value="HTH_25"/>
    <property type="match status" value="1"/>
</dbReference>
<protein>
    <submittedName>
        <fullName evidence="1">Helix-turn-helix domain-containing protein</fullName>
    </submittedName>
</protein>
<reference evidence="2" key="1">
    <citation type="submission" date="2017-09" db="EMBL/GenBank/DDBJ databases">
        <authorList>
            <person name="Varghese N."/>
            <person name="Submissions S."/>
        </authorList>
    </citation>
    <scope>NUCLEOTIDE SEQUENCE [LARGE SCALE GENOMIC DNA]</scope>
    <source>
        <strain evidence="2">DSM 15103</strain>
    </source>
</reference>
<dbReference type="RefSeq" id="WP_096999631.1">
    <property type="nucleotide sequence ID" value="NZ_OBEI01000001.1"/>
</dbReference>
<dbReference type="AlphaFoldDB" id="A0A285N2Q4"/>
<evidence type="ECO:0000313" key="1">
    <source>
        <dbReference type="EMBL" id="SNZ03710.1"/>
    </source>
</evidence>
<organism evidence="1 2">
    <name type="scientific">Persephonella hydrogeniphila</name>
    <dbReference type="NCBI Taxonomy" id="198703"/>
    <lineage>
        <taxon>Bacteria</taxon>
        <taxon>Pseudomonadati</taxon>
        <taxon>Aquificota</taxon>
        <taxon>Aquificia</taxon>
        <taxon>Aquificales</taxon>
        <taxon>Hydrogenothermaceae</taxon>
        <taxon>Persephonella</taxon>
    </lineage>
</organism>